<dbReference type="InParanoid" id="A0A2R5GF49"/>
<dbReference type="Gene3D" id="3.40.50.720">
    <property type="entry name" value="NAD(P)-binding Rossmann-like Domain"/>
    <property type="match status" value="2"/>
</dbReference>
<comment type="pathway">
    <text evidence="1 5">Protein modification; protein neddylation.</text>
</comment>
<dbReference type="InterPro" id="IPR030667">
    <property type="entry name" value="APP-BP1"/>
</dbReference>
<dbReference type="Proteomes" id="UP000241890">
    <property type="component" value="Unassembled WGS sequence"/>
</dbReference>
<dbReference type="OrthoDB" id="1708823at2759"/>
<evidence type="ECO:0000256" key="2">
    <source>
        <dbReference type="ARBA" id="ARBA00006868"/>
    </source>
</evidence>
<dbReference type="PIRSF" id="PIRSF039099">
    <property type="entry name" value="APP-BP1"/>
    <property type="match status" value="1"/>
</dbReference>
<proteinExistence type="inferred from homology"/>
<evidence type="ECO:0000313" key="7">
    <source>
        <dbReference type="EMBL" id="GBG27243.1"/>
    </source>
</evidence>
<dbReference type="InterPro" id="IPR035985">
    <property type="entry name" value="Ubiquitin-activating_enz"/>
</dbReference>
<dbReference type="PANTHER" id="PTHR10953">
    <property type="entry name" value="UBIQUITIN-ACTIVATING ENZYME E1"/>
    <property type="match status" value="1"/>
</dbReference>
<dbReference type="AlphaFoldDB" id="A0A2R5GF49"/>
<gene>
    <name evidence="7" type="ORF">FCC1311_034652</name>
</gene>
<organism evidence="7 8">
    <name type="scientific">Hondaea fermentalgiana</name>
    <dbReference type="NCBI Taxonomy" id="2315210"/>
    <lineage>
        <taxon>Eukaryota</taxon>
        <taxon>Sar</taxon>
        <taxon>Stramenopiles</taxon>
        <taxon>Bigyra</taxon>
        <taxon>Labyrinthulomycetes</taxon>
        <taxon>Thraustochytrida</taxon>
        <taxon>Thraustochytriidae</taxon>
        <taxon>Hondaea</taxon>
    </lineage>
</organism>
<dbReference type="InterPro" id="IPR045886">
    <property type="entry name" value="ThiF/MoeB/HesA"/>
</dbReference>
<keyword evidence="4 5" id="KW-0833">Ubl conjugation pathway</keyword>
<evidence type="ECO:0000256" key="1">
    <source>
        <dbReference type="ARBA" id="ARBA00005032"/>
    </source>
</evidence>
<dbReference type="PANTHER" id="PTHR10953:SF29">
    <property type="entry name" value="NEDD8-ACTIVATING ENZYME E1 REGULATORY SUBUNIT"/>
    <property type="match status" value="1"/>
</dbReference>
<keyword evidence="8" id="KW-1185">Reference proteome</keyword>
<evidence type="ECO:0000256" key="4">
    <source>
        <dbReference type="ARBA" id="ARBA00022786"/>
    </source>
</evidence>
<feature type="domain" description="THIF-type NAD/FAD binding fold" evidence="6">
    <location>
        <begin position="8"/>
        <end position="537"/>
    </location>
</feature>
<dbReference type="UniPathway" id="UPA00885"/>
<dbReference type="Pfam" id="PF00899">
    <property type="entry name" value="ThiF"/>
    <property type="match status" value="1"/>
</dbReference>
<dbReference type="InterPro" id="IPR000594">
    <property type="entry name" value="ThiF_NAD_FAD-bd"/>
</dbReference>
<reference evidence="7 8" key="1">
    <citation type="submission" date="2017-12" db="EMBL/GenBank/DDBJ databases">
        <title>Sequencing, de novo assembly and annotation of complete genome of a new Thraustochytrid species, strain FCC1311.</title>
        <authorList>
            <person name="Sedici K."/>
            <person name="Godart F."/>
            <person name="Aiese Cigliano R."/>
            <person name="Sanseverino W."/>
            <person name="Barakat M."/>
            <person name="Ortet P."/>
            <person name="Marechal E."/>
            <person name="Cagnac O."/>
            <person name="Amato A."/>
        </authorList>
    </citation>
    <scope>NUCLEOTIDE SEQUENCE [LARGE SCALE GENOMIC DNA]</scope>
</reference>
<name>A0A2R5GF49_9STRA</name>
<dbReference type="SUPFAM" id="SSF69572">
    <property type="entry name" value="Activating enzymes of the ubiquitin-like proteins"/>
    <property type="match status" value="1"/>
</dbReference>
<dbReference type="GO" id="GO:0005737">
    <property type="term" value="C:cytoplasm"/>
    <property type="evidence" value="ECO:0007669"/>
    <property type="project" value="TreeGrafter"/>
</dbReference>
<evidence type="ECO:0000313" key="8">
    <source>
        <dbReference type="Proteomes" id="UP000241890"/>
    </source>
</evidence>
<evidence type="ECO:0000256" key="5">
    <source>
        <dbReference type="PIRNR" id="PIRNR039099"/>
    </source>
</evidence>
<evidence type="ECO:0000259" key="6">
    <source>
        <dbReference type="Pfam" id="PF00899"/>
    </source>
</evidence>
<accession>A0A2R5GF49</accession>
<dbReference type="FunFam" id="3.40.50.720:FF:000475">
    <property type="entry name" value="NEDD8-activating enzyme E1 regulatory subunit"/>
    <property type="match status" value="1"/>
</dbReference>
<dbReference type="GO" id="GO:0045116">
    <property type="term" value="P:protein neddylation"/>
    <property type="evidence" value="ECO:0007669"/>
    <property type="project" value="UniProtKB-UniRule"/>
</dbReference>
<dbReference type="EMBL" id="BEYU01000028">
    <property type="protein sequence ID" value="GBG27243.1"/>
    <property type="molecule type" value="Genomic_DNA"/>
</dbReference>
<dbReference type="GO" id="GO:0019781">
    <property type="term" value="F:NEDD8 activating enzyme activity"/>
    <property type="evidence" value="ECO:0007669"/>
    <property type="project" value="UniProtKB-UniRule"/>
</dbReference>
<sequence length="547" mass="60709">MDEAGAKYDRQLRLWGSHGQKSLAEAHILLLKAGPTGTETLKNLVLPGIGKFTVVDDENVGEADVSNNFFVTQEYLGKGRAETTCELLQELNPDVKGEFVVSDPVEFVTRDSTVLNTFTLVIATEMPEQNLLAIEEALLPHNVPMVVARTYGFIGVCRIVSHTHCVIESKPSPEPMEDLRIADPFPELEAFVDGIDLAAMDSKDFMHTPFVVVLVQLMKKWRAEHDNKLPTTMAEKKEFKELVKQQARKSWGEEENLLEAFDKAFLAYTPKEIPPEVSEEVFSHPYCGTEALPSGLGPFNMRFWVLARALKAFVEDQGSHPKLPLSGKLPDMTATTGMYVDMQRIYKAKADADANAVYDRCLGILQAQGLDMAIISREDVKEFCKNAYYIRVTQNSRISDEIDPAKVNKEDLEMAVMEGVGDSGPQSPLLMYIMLRACDRFHSKHGRFPGQNGRLELADSDETDIQLLLALAQEIGTELSLDSPLNLSSDHAKEFVRYAAVEMHNMAAILGGIASQEAVKLITHQYVVLSNIYVFNGITCTGASFAL</sequence>
<evidence type="ECO:0000256" key="3">
    <source>
        <dbReference type="ARBA" id="ARBA00015407"/>
    </source>
</evidence>
<comment type="caution">
    <text evidence="7">The sequence shown here is derived from an EMBL/GenBank/DDBJ whole genome shotgun (WGS) entry which is preliminary data.</text>
</comment>
<protein>
    <recommendedName>
        <fullName evidence="3 5">NEDD8-activating enzyme E1 regulatory subunit</fullName>
    </recommendedName>
</protein>
<comment type="similarity">
    <text evidence="2 5">Belongs to the ubiquitin-activating E1 family. ULA1 subfamily.</text>
</comment>